<evidence type="ECO:0000256" key="4">
    <source>
        <dbReference type="ARBA" id="ARBA00022737"/>
    </source>
</evidence>
<gene>
    <name evidence="7" type="ORF">Lpp7_15025</name>
</gene>
<dbReference type="EMBL" id="ANJV01000461">
    <property type="protein sequence ID" value="EPC48461.1"/>
    <property type="molecule type" value="Genomic_DNA"/>
</dbReference>
<dbReference type="InterPro" id="IPR018357">
    <property type="entry name" value="Hexapep_transf_CS"/>
</dbReference>
<dbReference type="InterPro" id="IPR001451">
    <property type="entry name" value="Hexapep"/>
</dbReference>
<reference evidence="7 8" key="1">
    <citation type="journal article" date="2013" name="PLoS ONE">
        <title>Lactobacillus paracasei comparative genomics: towards species pan-genome definition and exploitation of diversity.</title>
        <authorList>
            <person name="Smokvina T."/>
            <person name="Wels M."/>
            <person name="Polka J."/>
            <person name="Chervaux C."/>
            <person name="Brisse S."/>
            <person name="Boekhorst J."/>
            <person name="van Hylckama Vlieg J.E."/>
            <person name="Siezen R.J."/>
        </authorList>
    </citation>
    <scope>NUCLEOTIDE SEQUENCE [LARGE SCALE GENOMIC DNA]</scope>
    <source>
        <strain evidence="7 8">Lpp7</strain>
    </source>
</reference>
<dbReference type="AlphaFoldDB" id="A0A8E0M7R1"/>
<dbReference type="PANTHER" id="PTHR42811">
    <property type="entry name" value="SERINE ACETYLTRANSFERASE"/>
    <property type="match status" value="1"/>
</dbReference>
<dbReference type="InterPro" id="IPR005881">
    <property type="entry name" value="Ser_O-AcTrfase"/>
</dbReference>
<dbReference type="GO" id="GO:0005737">
    <property type="term" value="C:cytoplasm"/>
    <property type="evidence" value="ECO:0007669"/>
    <property type="project" value="InterPro"/>
</dbReference>
<dbReference type="GO" id="GO:0006535">
    <property type="term" value="P:cysteine biosynthetic process from serine"/>
    <property type="evidence" value="ECO:0007669"/>
    <property type="project" value="InterPro"/>
</dbReference>
<keyword evidence="3 6" id="KW-0808">Transferase</keyword>
<name>A0A8E0M7R1_LACPA</name>
<evidence type="ECO:0000256" key="2">
    <source>
        <dbReference type="ARBA" id="ARBA00018522"/>
    </source>
</evidence>
<protein>
    <recommendedName>
        <fullName evidence="2 6">Serine acetyltransferase</fullName>
        <ecNumber evidence="6">2.3.1.30</ecNumber>
    </recommendedName>
</protein>
<comment type="catalytic activity">
    <reaction evidence="6">
        <text>L-serine + acetyl-CoA = O-acetyl-L-serine + CoA</text>
        <dbReference type="Rhea" id="RHEA:24560"/>
        <dbReference type="ChEBI" id="CHEBI:33384"/>
        <dbReference type="ChEBI" id="CHEBI:57287"/>
        <dbReference type="ChEBI" id="CHEBI:57288"/>
        <dbReference type="ChEBI" id="CHEBI:58340"/>
        <dbReference type="EC" id="2.3.1.30"/>
    </reaction>
</comment>
<evidence type="ECO:0000256" key="6">
    <source>
        <dbReference type="PIRNR" id="PIRNR000441"/>
    </source>
</evidence>
<dbReference type="Pfam" id="PF00132">
    <property type="entry name" value="Hexapep"/>
    <property type="match status" value="1"/>
</dbReference>
<evidence type="ECO:0000256" key="5">
    <source>
        <dbReference type="ARBA" id="ARBA00023315"/>
    </source>
</evidence>
<dbReference type="InterPro" id="IPR011004">
    <property type="entry name" value="Trimer_LpxA-like_sf"/>
</dbReference>
<evidence type="ECO:0000313" key="8">
    <source>
        <dbReference type="Proteomes" id="UP000014303"/>
    </source>
</evidence>
<comment type="similarity">
    <text evidence="1 6">Belongs to the transferase hexapeptide repeat family.</text>
</comment>
<dbReference type="EC" id="2.3.1.30" evidence="6"/>
<dbReference type="Gene3D" id="2.160.10.10">
    <property type="entry name" value="Hexapeptide repeat proteins"/>
    <property type="match status" value="1"/>
</dbReference>
<keyword evidence="4" id="KW-0677">Repeat</keyword>
<comment type="caution">
    <text evidence="7">The sequence shown here is derived from an EMBL/GenBank/DDBJ whole genome shotgun (WGS) entry which is preliminary data.</text>
</comment>
<evidence type="ECO:0000256" key="1">
    <source>
        <dbReference type="ARBA" id="ARBA00007274"/>
    </source>
</evidence>
<dbReference type="GO" id="GO:0009001">
    <property type="term" value="F:serine O-acetyltransferase activity"/>
    <property type="evidence" value="ECO:0007669"/>
    <property type="project" value="UniProtKB-EC"/>
</dbReference>
<accession>A0A8E0M7R1</accession>
<organism evidence="7 8">
    <name type="scientific">Lacticaseibacillus paracasei subsp. paracasei Lpp7</name>
    <dbReference type="NCBI Taxonomy" id="1256200"/>
    <lineage>
        <taxon>Bacteria</taxon>
        <taxon>Bacillati</taxon>
        <taxon>Bacillota</taxon>
        <taxon>Bacilli</taxon>
        <taxon>Lactobacillales</taxon>
        <taxon>Lactobacillaceae</taxon>
        <taxon>Lacticaseibacillus</taxon>
    </lineage>
</organism>
<dbReference type="Proteomes" id="UP000014303">
    <property type="component" value="Unassembled WGS sequence"/>
</dbReference>
<dbReference type="PIRSF" id="PIRSF000441">
    <property type="entry name" value="CysE"/>
    <property type="match status" value="1"/>
</dbReference>
<keyword evidence="5 6" id="KW-0012">Acyltransferase</keyword>
<dbReference type="SUPFAM" id="SSF51161">
    <property type="entry name" value="Trimeric LpxA-like enzymes"/>
    <property type="match status" value="1"/>
</dbReference>
<proteinExistence type="inferred from homology"/>
<sequence>MNKYDIKDYIKSDVIRYRGKFTVKNFLRLFVFNKGFRVTFWFRMSQSQAFGNRVVRGIARLSQLRTGIQLGLDTKIGYGFYIGHSGPIVVNPGTTIGNNVNISQFTTIGSNSNRFAKIGNNVYIGPGVSVVEGVLIGDNATIGAGSVVTKDIPANATAAGNYAKVLNYNQPGRYINNKWL</sequence>
<dbReference type="InterPro" id="IPR045304">
    <property type="entry name" value="LbH_SAT"/>
</dbReference>
<dbReference type="PROSITE" id="PS00101">
    <property type="entry name" value="HEXAPEP_TRANSFERASES"/>
    <property type="match status" value="1"/>
</dbReference>
<evidence type="ECO:0000256" key="3">
    <source>
        <dbReference type="ARBA" id="ARBA00022679"/>
    </source>
</evidence>
<evidence type="ECO:0000313" key="7">
    <source>
        <dbReference type="EMBL" id="EPC48461.1"/>
    </source>
</evidence>
<dbReference type="CDD" id="cd03354">
    <property type="entry name" value="LbH_SAT"/>
    <property type="match status" value="1"/>
</dbReference>